<dbReference type="InterPro" id="IPR012675">
    <property type="entry name" value="Beta-grasp_dom_sf"/>
</dbReference>
<feature type="domain" description="2Fe-2S ferredoxin-type" evidence="7">
    <location>
        <begin position="242"/>
        <end position="325"/>
    </location>
</feature>
<dbReference type="InterPro" id="IPR017938">
    <property type="entry name" value="Riboflavin_synthase-like_b-brl"/>
</dbReference>
<comment type="caution">
    <text evidence="9">The sequence shown here is derived from an EMBL/GenBank/DDBJ whole genome shotgun (WGS) entry which is preliminary data.</text>
</comment>
<keyword evidence="5" id="KW-0408">Iron</keyword>
<dbReference type="EMBL" id="JBHLVZ010000016">
    <property type="protein sequence ID" value="MFC0385815.1"/>
    <property type="molecule type" value="Genomic_DNA"/>
</dbReference>
<dbReference type="Pfam" id="PF00970">
    <property type="entry name" value="FAD_binding_6"/>
    <property type="match status" value="1"/>
</dbReference>
<accession>A0ABV6IQF1</accession>
<evidence type="ECO:0000256" key="2">
    <source>
        <dbReference type="ARBA" id="ARBA00022714"/>
    </source>
</evidence>
<keyword evidence="3" id="KW-0479">Metal-binding</keyword>
<keyword evidence="6" id="KW-0411">Iron-sulfur</keyword>
<evidence type="ECO:0000256" key="1">
    <source>
        <dbReference type="ARBA" id="ARBA00022630"/>
    </source>
</evidence>
<dbReference type="PROSITE" id="PS51085">
    <property type="entry name" value="2FE2S_FER_2"/>
    <property type="match status" value="1"/>
</dbReference>
<name>A0ABV6IQF1_9PROT</name>
<dbReference type="CDD" id="cd06185">
    <property type="entry name" value="PDR_like"/>
    <property type="match status" value="1"/>
</dbReference>
<dbReference type="InterPro" id="IPR008333">
    <property type="entry name" value="Cbr1-like_FAD-bd_dom"/>
</dbReference>
<sequence length="325" mass="35255">MLEAPAEGEFMPLRVTRAEPAADGIHLFELRAPDGAELPPFTPGAHLSVRVPSGAMRNYSLCNDPHERDRYVIAVKREGGGRGGSVALVDNTAEGATLDVSAPRNLFELDTSAPEYIFVAGGIGITPILAMIRYLKSIGGKPFRLFYLTRHTAGTAFHGELSDPAFAGGNAVVIHHDEGDPANAYDLWPVFEEPTRAHIYCCGPRPLMDAVRDMTGHWPENSVHFEDFGSDLVRPRADDKPFTVRLGPDGAPLEVPVGTTILEVLRAHGRKLPSSCESGTCGTCRTRYTAGEVDHRDMVLTPAEQKTALMICVSRARTDSLVLEL</sequence>
<evidence type="ECO:0000256" key="3">
    <source>
        <dbReference type="ARBA" id="ARBA00022723"/>
    </source>
</evidence>
<dbReference type="InterPro" id="IPR017927">
    <property type="entry name" value="FAD-bd_FR_type"/>
</dbReference>
<feature type="domain" description="FAD-binding FR-type" evidence="8">
    <location>
        <begin position="8"/>
        <end position="110"/>
    </location>
</feature>
<keyword evidence="2" id="KW-0001">2Fe-2S</keyword>
<dbReference type="PRINTS" id="PR00409">
    <property type="entry name" value="PHDIOXRDTASE"/>
</dbReference>
<evidence type="ECO:0000313" key="9">
    <source>
        <dbReference type="EMBL" id="MFC0385815.1"/>
    </source>
</evidence>
<keyword evidence="1" id="KW-0285">Flavoprotein</keyword>
<dbReference type="InterPro" id="IPR001041">
    <property type="entry name" value="2Fe-2S_ferredoxin-type"/>
</dbReference>
<dbReference type="SUPFAM" id="SSF52343">
    <property type="entry name" value="Ferredoxin reductase-like, C-terminal NADP-linked domain"/>
    <property type="match status" value="1"/>
</dbReference>
<dbReference type="PANTHER" id="PTHR47354:SF1">
    <property type="entry name" value="CARNITINE MONOOXYGENASE REDUCTASE SUBUNIT"/>
    <property type="match status" value="1"/>
</dbReference>
<dbReference type="InterPro" id="IPR006058">
    <property type="entry name" value="2Fe2S_fd_BS"/>
</dbReference>
<dbReference type="PROSITE" id="PS51384">
    <property type="entry name" value="FAD_FR"/>
    <property type="match status" value="1"/>
</dbReference>
<keyword evidence="4" id="KW-0560">Oxidoreductase</keyword>
<dbReference type="Proteomes" id="UP001589789">
    <property type="component" value="Unassembled WGS sequence"/>
</dbReference>
<evidence type="ECO:0000256" key="4">
    <source>
        <dbReference type="ARBA" id="ARBA00023002"/>
    </source>
</evidence>
<reference evidence="9 10" key="1">
    <citation type="submission" date="2024-09" db="EMBL/GenBank/DDBJ databases">
        <authorList>
            <person name="Sun Q."/>
            <person name="Mori K."/>
        </authorList>
    </citation>
    <scope>NUCLEOTIDE SEQUENCE [LARGE SCALE GENOMIC DNA]</scope>
    <source>
        <strain evidence="9 10">CCM 7468</strain>
    </source>
</reference>
<dbReference type="Pfam" id="PF00111">
    <property type="entry name" value="Fer2"/>
    <property type="match status" value="1"/>
</dbReference>
<dbReference type="InterPro" id="IPR050415">
    <property type="entry name" value="MRET"/>
</dbReference>
<dbReference type="InterPro" id="IPR036010">
    <property type="entry name" value="2Fe-2S_ferredoxin-like_sf"/>
</dbReference>
<keyword evidence="10" id="KW-1185">Reference proteome</keyword>
<dbReference type="Gene3D" id="3.10.20.30">
    <property type="match status" value="1"/>
</dbReference>
<evidence type="ECO:0000259" key="8">
    <source>
        <dbReference type="PROSITE" id="PS51384"/>
    </source>
</evidence>
<dbReference type="CDD" id="cd00207">
    <property type="entry name" value="fer2"/>
    <property type="match status" value="1"/>
</dbReference>
<dbReference type="PANTHER" id="PTHR47354">
    <property type="entry name" value="NADH OXIDOREDUCTASE HCR"/>
    <property type="match status" value="1"/>
</dbReference>
<dbReference type="SUPFAM" id="SSF54292">
    <property type="entry name" value="2Fe-2S ferredoxin-like"/>
    <property type="match status" value="1"/>
</dbReference>
<protein>
    <submittedName>
        <fullName evidence="9">PDR/VanB family oxidoreductase</fullName>
    </submittedName>
</protein>
<dbReference type="InterPro" id="IPR039261">
    <property type="entry name" value="FNR_nucleotide-bd"/>
</dbReference>
<evidence type="ECO:0000313" key="10">
    <source>
        <dbReference type="Proteomes" id="UP001589789"/>
    </source>
</evidence>
<evidence type="ECO:0000256" key="5">
    <source>
        <dbReference type="ARBA" id="ARBA00023004"/>
    </source>
</evidence>
<evidence type="ECO:0000256" key="6">
    <source>
        <dbReference type="ARBA" id="ARBA00023014"/>
    </source>
</evidence>
<dbReference type="Gene3D" id="2.40.30.10">
    <property type="entry name" value="Translation factors"/>
    <property type="match status" value="1"/>
</dbReference>
<proteinExistence type="predicted"/>
<organism evidence="9 10">
    <name type="scientific">Muricoccus vinaceus</name>
    <dbReference type="NCBI Taxonomy" id="424704"/>
    <lineage>
        <taxon>Bacteria</taxon>
        <taxon>Pseudomonadati</taxon>
        <taxon>Pseudomonadota</taxon>
        <taxon>Alphaproteobacteria</taxon>
        <taxon>Acetobacterales</taxon>
        <taxon>Roseomonadaceae</taxon>
        <taxon>Muricoccus</taxon>
    </lineage>
</organism>
<dbReference type="PROSITE" id="PS00197">
    <property type="entry name" value="2FE2S_FER_1"/>
    <property type="match status" value="1"/>
</dbReference>
<dbReference type="Gene3D" id="3.40.50.80">
    <property type="entry name" value="Nucleotide-binding domain of ferredoxin-NADP reductase (FNR) module"/>
    <property type="match status" value="1"/>
</dbReference>
<dbReference type="SUPFAM" id="SSF63380">
    <property type="entry name" value="Riboflavin synthase domain-like"/>
    <property type="match status" value="1"/>
</dbReference>
<dbReference type="RefSeq" id="WP_377049963.1">
    <property type="nucleotide sequence ID" value="NZ_JBHLVZ010000016.1"/>
</dbReference>
<gene>
    <name evidence="9" type="ORF">ACFFIC_09615</name>
</gene>
<evidence type="ECO:0000259" key="7">
    <source>
        <dbReference type="PROSITE" id="PS51085"/>
    </source>
</evidence>